<proteinExistence type="predicted"/>
<evidence type="ECO:0000313" key="2">
    <source>
        <dbReference type="Proteomes" id="UP000509346"/>
    </source>
</evidence>
<reference evidence="1 2" key="1">
    <citation type="submission" date="2020-07" db="EMBL/GenBank/DDBJ databases">
        <title>Halosimplex litoreum sp. nov. and Halosimplex rubrum sp. nov., isolated from different salt environments.</title>
        <authorList>
            <person name="Cui H."/>
        </authorList>
    </citation>
    <scope>NUCLEOTIDE SEQUENCE [LARGE SCALE GENOMIC DNA]</scope>
    <source>
        <strain evidence="1 2">R2</strain>
    </source>
</reference>
<gene>
    <name evidence="1" type="ORF">HZS54_17125</name>
</gene>
<protein>
    <submittedName>
        <fullName evidence="1">Uncharacterized protein</fullName>
    </submittedName>
</protein>
<accession>A0A7D5P874</accession>
<sequence length="186" mass="21305">MLEVVFNSVYSDLDSQRIDLEDHSSDGLIKQESSMIRKFLEYRSDKDLLLKSEGGKPKLKTAVASLSRELLDYLDCFELYVVIDLDGGSIDGIIEDIDEELETRSTTNRASLEKSGSLEPASPFLIQDTVFSYRHLEYEIRFITLEYTLEDVANIDKNTDSGEDQRQKVRNISQREDIQSVLSEYT</sequence>
<organism evidence="1 2">
    <name type="scientific">Halosimplex pelagicum</name>
    <dbReference type="NCBI Taxonomy" id="869886"/>
    <lineage>
        <taxon>Archaea</taxon>
        <taxon>Methanobacteriati</taxon>
        <taxon>Methanobacteriota</taxon>
        <taxon>Stenosarchaea group</taxon>
        <taxon>Halobacteria</taxon>
        <taxon>Halobacteriales</taxon>
        <taxon>Haloarculaceae</taxon>
        <taxon>Halosimplex</taxon>
    </lineage>
</organism>
<dbReference type="RefSeq" id="WP_179918296.1">
    <property type="nucleotide sequence ID" value="NZ_CP058909.1"/>
</dbReference>
<evidence type="ECO:0000313" key="1">
    <source>
        <dbReference type="EMBL" id="QLH83246.1"/>
    </source>
</evidence>
<dbReference type="GeneID" id="56084348"/>
<dbReference type="EMBL" id="CP058909">
    <property type="protein sequence ID" value="QLH83246.1"/>
    <property type="molecule type" value="Genomic_DNA"/>
</dbReference>
<dbReference type="KEGG" id="hpel:HZS54_17125"/>
<keyword evidence="2" id="KW-1185">Reference proteome</keyword>
<name>A0A7D5P874_9EURY</name>
<dbReference type="AlphaFoldDB" id="A0A7D5P874"/>
<dbReference type="Proteomes" id="UP000509346">
    <property type="component" value="Chromosome"/>
</dbReference>